<keyword evidence="17" id="KW-1185">Reference proteome</keyword>
<evidence type="ECO:0000256" key="3">
    <source>
        <dbReference type="ARBA" id="ARBA00022741"/>
    </source>
</evidence>
<dbReference type="CDD" id="cd06883">
    <property type="entry name" value="PX_PI3K_C2"/>
    <property type="match status" value="1"/>
</dbReference>
<comment type="caution">
    <text evidence="16">The sequence shown here is derived from an EMBL/GenBank/DDBJ whole genome shotgun (WGS) entry which is preliminary data.</text>
</comment>
<feature type="region of interest" description="Disordered" evidence="9">
    <location>
        <begin position="119"/>
        <end position="150"/>
    </location>
</feature>
<dbReference type="PROSITE" id="PS50004">
    <property type="entry name" value="C2"/>
    <property type="match status" value="1"/>
</dbReference>
<name>A0ABP0FJV0_CLALP</name>
<feature type="domain" description="C2" evidence="10">
    <location>
        <begin position="1652"/>
        <end position="1770"/>
    </location>
</feature>
<feature type="domain" description="PIK helical" evidence="13">
    <location>
        <begin position="949"/>
        <end position="1133"/>
    </location>
</feature>
<evidence type="ECO:0000259" key="14">
    <source>
        <dbReference type="PROSITE" id="PS51546"/>
    </source>
</evidence>
<sequence>MQKTTDIRTALQMEEEALKKMKKAKALHKPSGSQQYSGILNPNCMEQHAVDKKSKETISVKKNDTPDLMSFGDVSSASLDKDWDVFETKSCSSNNTAYSYSVTNVLSLYNMGGSMDGTFAQQRRSHSPSPGYQWVQPDKSHQANSFAPSKPLSYQSYSHANYPTLSGNALTHRTSLQSNFSTPSFNTQANSVSNFSRKTSHTLPTHFDRRNEVKDFPKRNSISSRDQQNFNRFDTHFNKNSKNGFENDFAQLSTGIPRPSSLGQLQAAANNTAAFQISPTSPYHVKTDFGFLQLPDQKNDNTTLHSSAGSTSQDLSATEPQLDDKLTSIFDEWLHDGLSSNEAQSSPVAEDIILKAKPDWLEWDPLSNDLSASSAISSSQVTPAMPNFQQQPIQAEKAAVNESSVANVTHTDHKNEKTFYNMTTEVDESTELQKFARMVSQLRSGFKHVDHLSNPGHVVSLMAAGCHCTSHEDTDAIPNYEQDATVHISVTTDGISQPVTFECDVNASVEHIVSQALCIAYEDITEVSADDYFFKVVGTQEYLISKTRLSMYQYVQECQKFEQDVKLELLRKDKVDRSLKRQDDDDKAKTVENEFLKLLAKPPGVLSRDEIQKLLEVFNKEEKKFLEAVKTQETENSNLFAQQQLERTIQSVKAICCGLGNIETLEISEAIKKLRASLYRPPNSPASKKKFANLIATSDEIASGATETVKLQKVTEAMETLSSVLVDLTQMYCKAYEVDALCHTISQKSTGPGMAYATSTSVKDLYSVNIISAHRLPKTWETSYNEFFATCALWHGDRQLNHKNISTRQSKVVKGFLSRVSWNTWLDFDIAVCDLPLEVVLRVILHGTIASDEKVITKRLGFVNIPLFDQDRILKHCSEIYGMWDFSKVSLKPNDTRCPMSCSNDVSNPESVALNIAFSEDMPPSMLVKHPHPTTFEPERIVNWQTMSSIPEDERTTLKKALTRAHLMPGPLCNLSQRERDLLWKHKHIIAAPNCKNETTLRLPLLLQCVPQWSPCMDHFRAAHQLLASSKQLEPEESLALLSDAFPDYTVRASAIRWIEMAGDMEISCWLPQLVQAMRCEQHLDNPLARLLLRRAMGSIRICHKLYWLLHENMSDVLNGDRFSYMHAALVTICGAAMKKEFEKETYFLKKIHRAAVAVRETKDSMKSSLLNDELTKISSIIGGKTFRVPTNPALVANGLNVKNSSYFTSNAIPLKLAFSNADVSENDINIMYKVGDDLRQDALTMQLIRVMDRMWLNDGLDLRIVTFDCLPTGPNQGMVELISDSKTFREIQSSYGLTGAFKDRPIAEWLQKYNSTGLSYERAVENFTLSCAGYCVATYVLGICDRHNDNIMLRSTGHLFHIDFARFLGHAQMFGNIKRDRAPFVLTSDMAYVINGGDRPSSKFQEFVDICCQAFNILRKQSHTIINLLSLMVDCGIPELSSKSDLKFVYDTLKPNASDTEATTMFTRLIDSSLSSSFTRLNFFIHSLAQMRFHGGESDEDRKVLSFAPQIHGFKEEEGTIVNTMVVGYQKRYSPDKYYVYCIKVTREKNTAMIDSYVFRTFDEFEELHRKLSYNSSLALPSFPSSVVVGRSQVKHVAERRKAKLNAYLGFLLKSHPKVAKHDLVYTFFHPILRDEEQDFKSTPKTPDLLVGGEIKLSLHYKNSAFYVMVQHCKNLSPVDGTDPDPYVKTYILPDPNRISKRKTKVARKTLHPTYNEMLVYQYPFEDIKLRQLQVSVWNYESFQENDFMGGAVIDLSTFDISQETSAWYPLKQTTL</sequence>
<feature type="domain" description="PI3K-RBD" evidence="14">
    <location>
        <begin position="483"/>
        <end position="571"/>
    </location>
</feature>
<dbReference type="SUPFAM" id="SSF64268">
    <property type="entry name" value="PX domain"/>
    <property type="match status" value="1"/>
</dbReference>
<evidence type="ECO:0000259" key="13">
    <source>
        <dbReference type="PROSITE" id="PS51545"/>
    </source>
</evidence>
<dbReference type="CDD" id="cd08381">
    <property type="entry name" value="C2B_PI3K_class_II"/>
    <property type="match status" value="1"/>
</dbReference>
<dbReference type="PROSITE" id="PS50290">
    <property type="entry name" value="PI3_4_KINASE_3"/>
    <property type="match status" value="1"/>
</dbReference>
<evidence type="ECO:0008006" key="18">
    <source>
        <dbReference type="Google" id="ProtNLM"/>
    </source>
</evidence>
<keyword evidence="2" id="KW-0808">Transferase</keyword>
<evidence type="ECO:0000256" key="7">
    <source>
        <dbReference type="ARBA" id="ARBA00023985"/>
    </source>
</evidence>
<dbReference type="PANTHER" id="PTHR10048">
    <property type="entry name" value="PHOSPHATIDYLINOSITOL KINASE"/>
    <property type="match status" value="1"/>
</dbReference>
<dbReference type="SUPFAM" id="SSF54236">
    <property type="entry name" value="Ubiquitin-like"/>
    <property type="match status" value="1"/>
</dbReference>
<comment type="similarity">
    <text evidence="1">Belongs to the PI3/PI4-kinase family. Type III PI4K subfamily.</text>
</comment>
<evidence type="ECO:0000313" key="17">
    <source>
        <dbReference type="Proteomes" id="UP001642483"/>
    </source>
</evidence>
<dbReference type="SMART" id="SM00144">
    <property type="entry name" value="PI3K_rbd"/>
    <property type="match status" value="1"/>
</dbReference>
<evidence type="ECO:0000259" key="15">
    <source>
        <dbReference type="PROSITE" id="PS51547"/>
    </source>
</evidence>
<organism evidence="16 17">
    <name type="scientific">Clavelina lepadiformis</name>
    <name type="common">Light-bulb sea squirt</name>
    <name type="synonym">Ascidia lepadiformis</name>
    <dbReference type="NCBI Taxonomy" id="159417"/>
    <lineage>
        <taxon>Eukaryota</taxon>
        <taxon>Metazoa</taxon>
        <taxon>Chordata</taxon>
        <taxon>Tunicata</taxon>
        <taxon>Ascidiacea</taxon>
        <taxon>Aplousobranchia</taxon>
        <taxon>Clavelinidae</taxon>
        <taxon>Clavelina</taxon>
    </lineage>
</organism>
<dbReference type="InterPro" id="IPR000403">
    <property type="entry name" value="PI3/4_kinase_cat_dom"/>
</dbReference>
<dbReference type="InterPro" id="IPR035892">
    <property type="entry name" value="C2_domain_sf"/>
</dbReference>
<keyword evidence="3" id="KW-0547">Nucleotide-binding</keyword>
<dbReference type="Pfam" id="PF00454">
    <property type="entry name" value="PI3_PI4_kinase"/>
    <property type="match status" value="1"/>
</dbReference>
<dbReference type="Pfam" id="PF00792">
    <property type="entry name" value="PI3K_C2"/>
    <property type="match status" value="1"/>
</dbReference>
<reference evidence="16 17" key="1">
    <citation type="submission" date="2024-02" db="EMBL/GenBank/DDBJ databases">
        <authorList>
            <person name="Daric V."/>
            <person name="Darras S."/>
        </authorList>
    </citation>
    <scope>NUCLEOTIDE SEQUENCE [LARGE SCALE GENOMIC DNA]</scope>
</reference>
<dbReference type="Gene3D" id="2.60.40.150">
    <property type="entry name" value="C2 domain"/>
    <property type="match status" value="2"/>
</dbReference>
<feature type="domain" description="PX" evidence="11">
    <location>
        <begin position="1520"/>
        <end position="1637"/>
    </location>
</feature>
<evidence type="ECO:0000259" key="11">
    <source>
        <dbReference type="PROSITE" id="PS50195"/>
    </source>
</evidence>
<accession>A0ABP0FJV0</accession>
<feature type="domain" description="PI3K/PI4K catalytic" evidence="12">
    <location>
        <begin position="1201"/>
        <end position="1479"/>
    </location>
</feature>
<comment type="catalytic activity">
    <reaction evidence="7">
        <text>a 1,2-diacyl-sn-glycero-3-phospho-(1D-myo-inositol) + ATP = a 1,2-diacyl-sn-glycero-3-phospho-(1D-myo-inositol-3-phosphate) + ADP + H(+)</text>
        <dbReference type="Rhea" id="RHEA:12709"/>
        <dbReference type="ChEBI" id="CHEBI:15378"/>
        <dbReference type="ChEBI" id="CHEBI:30616"/>
        <dbReference type="ChEBI" id="CHEBI:57880"/>
        <dbReference type="ChEBI" id="CHEBI:58088"/>
        <dbReference type="ChEBI" id="CHEBI:456216"/>
        <dbReference type="EC" id="2.7.1.137"/>
    </reaction>
    <physiologicalReaction direction="left-to-right" evidence="7">
        <dbReference type="Rhea" id="RHEA:12710"/>
    </physiologicalReaction>
</comment>
<dbReference type="Proteomes" id="UP001642483">
    <property type="component" value="Unassembled WGS sequence"/>
</dbReference>
<gene>
    <name evidence="16" type="ORF">CVLEPA_LOCUS8539</name>
</gene>
<dbReference type="Pfam" id="PF00168">
    <property type="entry name" value="C2"/>
    <property type="match status" value="1"/>
</dbReference>
<evidence type="ECO:0000259" key="12">
    <source>
        <dbReference type="PROSITE" id="PS50290"/>
    </source>
</evidence>
<evidence type="ECO:0000256" key="4">
    <source>
        <dbReference type="ARBA" id="ARBA00022777"/>
    </source>
</evidence>
<dbReference type="PROSITE" id="PS51547">
    <property type="entry name" value="C2_PI3K"/>
    <property type="match status" value="1"/>
</dbReference>
<dbReference type="CDD" id="cd00864">
    <property type="entry name" value="PI3Ka"/>
    <property type="match status" value="1"/>
</dbReference>
<dbReference type="Gene3D" id="3.10.20.90">
    <property type="entry name" value="Phosphatidylinositol 3-kinase Catalytic Subunit, Chain A, domain 1"/>
    <property type="match status" value="1"/>
</dbReference>
<dbReference type="CDD" id="cd04012">
    <property type="entry name" value="C2A_PI3K_class_II"/>
    <property type="match status" value="1"/>
</dbReference>
<dbReference type="Pfam" id="PF00787">
    <property type="entry name" value="PX"/>
    <property type="match status" value="1"/>
</dbReference>
<evidence type="ECO:0000256" key="8">
    <source>
        <dbReference type="ARBA" id="ARBA00029297"/>
    </source>
</evidence>
<dbReference type="InterPro" id="IPR029071">
    <property type="entry name" value="Ubiquitin-like_domsf"/>
</dbReference>
<dbReference type="Gene3D" id="1.25.40.70">
    <property type="entry name" value="Phosphatidylinositol 3-kinase, accessory domain (PIK)"/>
    <property type="match status" value="1"/>
</dbReference>
<feature type="domain" description="C2 PI3K-type" evidence="15">
    <location>
        <begin position="762"/>
        <end position="923"/>
    </location>
</feature>
<dbReference type="EMBL" id="CAWYQH010000057">
    <property type="protein sequence ID" value="CAK8678632.1"/>
    <property type="molecule type" value="Genomic_DNA"/>
</dbReference>
<keyword evidence="4" id="KW-0418">Kinase</keyword>
<evidence type="ECO:0000256" key="6">
    <source>
        <dbReference type="ARBA" id="ARBA00023098"/>
    </source>
</evidence>
<feature type="region of interest" description="Disordered" evidence="9">
    <location>
        <begin position="294"/>
        <end position="320"/>
    </location>
</feature>
<dbReference type="Gene3D" id="1.10.1070.11">
    <property type="entry name" value="Phosphatidylinositol 3-/4-kinase, catalytic domain"/>
    <property type="match status" value="1"/>
</dbReference>
<comment type="catalytic activity">
    <reaction evidence="8">
        <text>a 1,2-diacyl-sn-glycero-3-phospho-(1D-myo-inositol 4-phosphate) + ATP = a 1,2-diacyl-sn-glycero-3-phospho-(1D-myo-inositol-3,4-bisphosphate) + ADP + H(+)</text>
        <dbReference type="Rhea" id="RHEA:18373"/>
        <dbReference type="ChEBI" id="CHEBI:15378"/>
        <dbReference type="ChEBI" id="CHEBI:30616"/>
        <dbReference type="ChEBI" id="CHEBI:57658"/>
        <dbReference type="ChEBI" id="CHEBI:58178"/>
        <dbReference type="ChEBI" id="CHEBI:456216"/>
        <dbReference type="EC" id="2.7.1.154"/>
    </reaction>
    <physiologicalReaction direction="left-to-right" evidence="8">
        <dbReference type="Rhea" id="RHEA:18374"/>
    </physiologicalReaction>
</comment>
<keyword evidence="5" id="KW-0067">ATP-binding</keyword>
<dbReference type="SMART" id="SM00145">
    <property type="entry name" value="PI3Ka"/>
    <property type="match status" value="1"/>
</dbReference>
<dbReference type="SMART" id="SM00146">
    <property type="entry name" value="PI3Kc"/>
    <property type="match status" value="1"/>
</dbReference>
<dbReference type="Gene3D" id="3.30.1520.10">
    <property type="entry name" value="Phox-like domain"/>
    <property type="match status" value="1"/>
</dbReference>
<dbReference type="InterPro" id="IPR015433">
    <property type="entry name" value="PI3/4_kinase"/>
</dbReference>
<protein>
    <recommendedName>
        <fullName evidence="18">Phosphatidylinositol-4-phosphate 3-kinase</fullName>
    </recommendedName>
</protein>
<dbReference type="SMART" id="SM00239">
    <property type="entry name" value="C2"/>
    <property type="match status" value="2"/>
</dbReference>
<dbReference type="InterPro" id="IPR011009">
    <property type="entry name" value="Kinase-like_dom_sf"/>
</dbReference>
<dbReference type="PROSITE" id="PS00916">
    <property type="entry name" value="PI3_4_KINASE_2"/>
    <property type="match status" value="1"/>
</dbReference>
<dbReference type="InterPro" id="IPR001263">
    <property type="entry name" value="PI3K_accessory_dom"/>
</dbReference>
<feature type="compositionally biased region" description="Polar residues" evidence="9">
    <location>
        <begin position="119"/>
        <end position="130"/>
    </location>
</feature>
<evidence type="ECO:0000313" key="16">
    <source>
        <dbReference type="EMBL" id="CAK8678632.1"/>
    </source>
</evidence>
<dbReference type="InterPro" id="IPR042236">
    <property type="entry name" value="PI3K_accessory_sf"/>
</dbReference>
<dbReference type="PROSITE" id="PS50195">
    <property type="entry name" value="PX"/>
    <property type="match status" value="1"/>
</dbReference>
<evidence type="ECO:0000256" key="2">
    <source>
        <dbReference type="ARBA" id="ARBA00022679"/>
    </source>
</evidence>
<evidence type="ECO:0000256" key="9">
    <source>
        <dbReference type="SAM" id="MobiDB-lite"/>
    </source>
</evidence>
<dbReference type="PROSITE" id="PS51545">
    <property type="entry name" value="PIK_HELICAL"/>
    <property type="match status" value="1"/>
</dbReference>
<dbReference type="InterPro" id="IPR000341">
    <property type="entry name" value="PI3K_Ras-bd_dom"/>
</dbReference>
<dbReference type="SUPFAM" id="SSF56112">
    <property type="entry name" value="Protein kinase-like (PK-like)"/>
    <property type="match status" value="1"/>
</dbReference>
<evidence type="ECO:0000256" key="1">
    <source>
        <dbReference type="ARBA" id="ARBA00006209"/>
    </source>
</evidence>
<dbReference type="InterPro" id="IPR016024">
    <property type="entry name" value="ARM-type_fold"/>
</dbReference>
<dbReference type="SUPFAM" id="SSF49562">
    <property type="entry name" value="C2 domain (Calcium/lipid-binding domain, CaLB)"/>
    <property type="match status" value="2"/>
</dbReference>
<keyword evidence="6" id="KW-0443">Lipid metabolism</keyword>
<dbReference type="InterPro" id="IPR000008">
    <property type="entry name" value="C2_dom"/>
</dbReference>
<evidence type="ECO:0000259" key="10">
    <source>
        <dbReference type="PROSITE" id="PS50004"/>
    </source>
</evidence>
<dbReference type="SUPFAM" id="SSF48371">
    <property type="entry name" value="ARM repeat"/>
    <property type="match status" value="1"/>
</dbReference>
<feature type="compositionally biased region" description="Polar residues" evidence="9">
    <location>
        <begin position="300"/>
        <end position="319"/>
    </location>
</feature>
<dbReference type="Pfam" id="PF00613">
    <property type="entry name" value="PI3Ka"/>
    <property type="match status" value="1"/>
</dbReference>
<evidence type="ECO:0000256" key="5">
    <source>
        <dbReference type="ARBA" id="ARBA00022840"/>
    </source>
</evidence>
<dbReference type="SMART" id="SM00142">
    <property type="entry name" value="PI3K_C2"/>
    <property type="match status" value="1"/>
</dbReference>
<dbReference type="InterPro" id="IPR018936">
    <property type="entry name" value="PI3/4_kinase_CS"/>
</dbReference>
<proteinExistence type="inferred from homology"/>
<dbReference type="Gene3D" id="3.30.1010.10">
    <property type="entry name" value="Phosphatidylinositol 3-kinase Catalytic Subunit, Chain A, domain 4"/>
    <property type="match status" value="1"/>
</dbReference>
<dbReference type="InterPro" id="IPR001683">
    <property type="entry name" value="PX_dom"/>
</dbReference>
<dbReference type="PROSITE" id="PS51546">
    <property type="entry name" value="PI3K_RBD"/>
    <property type="match status" value="1"/>
</dbReference>
<dbReference type="PANTHER" id="PTHR10048:SF14">
    <property type="entry name" value="LD28067P"/>
    <property type="match status" value="1"/>
</dbReference>
<dbReference type="SMART" id="SM00312">
    <property type="entry name" value="PX"/>
    <property type="match status" value="1"/>
</dbReference>
<dbReference type="InterPro" id="IPR036940">
    <property type="entry name" value="PI3/4_kinase_cat_sf"/>
</dbReference>
<dbReference type="Pfam" id="PF00794">
    <property type="entry name" value="PI3K_rbd"/>
    <property type="match status" value="1"/>
</dbReference>
<dbReference type="InterPro" id="IPR002420">
    <property type="entry name" value="PI3K-type_C2_dom"/>
</dbReference>
<dbReference type="InterPro" id="IPR036871">
    <property type="entry name" value="PX_dom_sf"/>
</dbReference>
<dbReference type="CDD" id="cd05166">
    <property type="entry name" value="PI3Kc_II"/>
    <property type="match status" value="1"/>
</dbReference>